<organism evidence="2">
    <name type="scientific">Prunus dulcis</name>
    <name type="common">Almond</name>
    <name type="synonym">Amygdalus dulcis</name>
    <dbReference type="NCBI Taxonomy" id="3755"/>
    <lineage>
        <taxon>Eukaryota</taxon>
        <taxon>Viridiplantae</taxon>
        <taxon>Streptophyta</taxon>
        <taxon>Embryophyta</taxon>
        <taxon>Tracheophyta</taxon>
        <taxon>Spermatophyta</taxon>
        <taxon>Magnoliopsida</taxon>
        <taxon>eudicotyledons</taxon>
        <taxon>Gunneridae</taxon>
        <taxon>Pentapetalae</taxon>
        <taxon>rosids</taxon>
        <taxon>fabids</taxon>
        <taxon>Rosales</taxon>
        <taxon>Rosaceae</taxon>
        <taxon>Amygdaloideae</taxon>
        <taxon>Amygdaleae</taxon>
        <taxon>Prunus</taxon>
    </lineage>
</organism>
<dbReference type="Pfam" id="PF03181">
    <property type="entry name" value="BURP"/>
    <property type="match status" value="1"/>
</dbReference>
<accession>A0A4Y1QUE3</accession>
<reference evidence="2" key="1">
    <citation type="journal article" date="2019" name="Science">
        <title>Mutation of a bHLH transcription factor allowed almond domestication.</title>
        <authorList>
            <person name="Sanchez-Perez R."/>
            <person name="Pavan S."/>
            <person name="Mazzeo R."/>
            <person name="Moldovan C."/>
            <person name="Aiese Cigliano R."/>
            <person name="Del Cueto J."/>
            <person name="Ricciardi F."/>
            <person name="Lotti C."/>
            <person name="Ricciardi L."/>
            <person name="Dicenta F."/>
            <person name="Lopez-Marques R.L."/>
            <person name="Lindberg Moller B."/>
        </authorList>
    </citation>
    <scope>NUCLEOTIDE SEQUENCE</scope>
</reference>
<evidence type="ECO:0000259" key="1">
    <source>
        <dbReference type="Pfam" id="PF03181"/>
    </source>
</evidence>
<dbReference type="AlphaFoldDB" id="A0A4Y1QUE3"/>
<name>A0A4Y1QUE3_PRUDU</name>
<dbReference type="InterPro" id="IPR004873">
    <property type="entry name" value="BURP_dom"/>
</dbReference>
<protein>
    <recommendedName>
        <fullName evidence="1">BURP domain-containing protein</fullName>
    </recommendedName>
</protein>
<proteinExistence type="predicted"/>
<evidence type="ECO:0000313" key="2">
    <source>
        <dbReference type="EMBL" id="BBG95480.1"/>
    </source>
</evidence>
<sequence>MLIMRVQINVAADNGGSGKPCCSPSTSTLLELFPAKHKCQELSVNFCSPIRKWENSKPKKLFQFWQVSEKTKIFRLIITRNKVEVFTNHVAFQVLKVKPGTVPISHFLPKYDHVVWVPTHKSTSVPELISST</sequence>
<gene>
    <name evidence="2" type="ORF">Prudu_004040</name>
</gene>
<feature type="domain" description="BURP" evidence="1">
    <location>
        <begin position="87"/>
        <end position="118"/>
    </location>
</feature>
<dbReference type="EMBL" id="AP019297">
    <property type="protein sequence ID" value="BBG95480.1"/>
    <property type="molecule type" value="Genomic_DNA"/>
</dbReference>